<name>I3YB75_THIV6</name>
<keyword evidence="3" id="KW-1185">Reference proteome</keyword>
<feature type="domain" description="DUF4123" evidence="1">
    <location>
        <begin position="21"/>
        <end position="139"/>
    </location>
</feature>
<dbReference type="Pfam" id="PF13503">
    <property type="entry name" value="DUF4123"/>
    <property type="match status" value="1"/>
</dbReference>
<dbReference type="HOGENOM" id="CLU_118575_0_0_6"/>
<protein>
    <recommendedName>
        <fullName evidence="1">DUF4123 domain-containing protein</fullName>
    </recommendedName>
</protein>
<dbReference type="OrthoDB" id="7833020at2"/>
<gene>
    <name evidence="2" type="ordered locus">Thivi_2296</name>
</gene>
<dbReference type="InterPro" id="IPR025391">
    <property type="entry name" value="DUF4123"/>
</dbReference>
<evidence type="ECO:0000259" key="1">
    <source>
        <dbReference type="Pfam" id="PF13503"/>
    </source>
</evidence>
<reference evidence="2 3" key="1">
    <citation type="submission" date="2012-06" db="EMBL/GenBank/DDBJ databases">
        <title>Complete sequence of Thiocystis violascens DSM 198.</title>
        <authorList>
            <consortium name="US DOE Joint Genome Institute"/>
            <person name="Lucas S."/>
            <person name="Han J."/>
            <person name="Lapidus A."/>
            <person name="Cheng J.-F."/>
            <person name="Goodwin L."/>
            <person name="Pitluck S."/>
            <person name="Peters L."/>
            <person name="Ovchinnikova G."/>
            <person name="Teshima H."/>
            <person name="Detter J.C."/>
            <person name="Han C."/>
            <person name="Tapia R."/>
            <person name="Land M."/>
            <person name="Hauser L."/>
            <person name="Kyrpides N."/>
            <person name="Ivanova N."/>
            <person name="Pagani I."/>
            <person name="Vogl K."/>
            <person name="Liu Z."/>
            <person name="Frigaard N.-U."/>
            <person name="Bryant D."/>
            <person name="Woyke T."/>
        </authorList>
    </citation>
    <scope>NUCLEOTIDE SEQUENCE [LARGE SCALE GENOMIC DNA]</scope>
    <source>
        <strain evidence="3">ATCC 17096 / DSM 198 / 6111</strain>
    </source>
</reference>
<dbReference type="KEGG" id="tvi:Thivi_2296"/>
<dbReference type="AlphaFoldDB" id="I3YB75"/>
<dbReference type="STRING" id="765911.Thivi_2296"/>
<dbReference type="EMBL" id="CP003154">
    <property type="protein sequence ID" value="AFL74243.1"/>
    <property type="molecule type" value="Genomic_DNA"/>
</dbReference>
<sequence>MIDKTQVQALQASLSEVRQPLYAVLDGASIPHLPALFSEHGVPNVCLLPGELDPELAQAAPYLAQLTAESSFTELFLTHGLGRHWGILATSSADFRTQRMHFRQLVSVWDPTGKPLYFRYYDPRVLRVYLPTCNGDELRAVFGPVSAYYAEDESPDTLTRFILGGDRLGQQRLTLSGSPSLA</sequence>
<dbReference type="Proteomes" id="UP000006062">
    <property type="component" value="Chromosome"/>
</dbReference>
<evidence type="ECO:0000313" key="3">
    <source>
        <dbReference type="Proteomes" id="UP000006062"/>
    </source>
</evidence>
<dbReference type="eggNOG" id="COG1716">
    <property type="taxonomic scope" value="Bacteria"/>
</dbReference>
<dbReference type="RefSeq" id="WP_014778689.1">
    <property type="nucleotide sequence ID" value="NC_018012.1"/>
</dbReference>
<accession>I3YB75</accession>
<organism evidence="2 3">
    <name type="scientific">Thiocystis violascens (strain ATCC 17096 / DSM 198 / 6111)</name>
    <name type="common">Chromatium violascens</name>
    <dbReference type="NCBI Taxonomy" id="765911"/>
    <lineage>
        <taxon>Bacteria</taxon>
        <taxon>Pseudomonadati</taxon>
        <taxon>Pseudomonadota</taxon>
        <taxon>Gammaproteobacteria</taxon>
        <taxon>Chromatiales</taxon>
        <taxon>Chromatiaceae</taxon>
        <taxon>Thiocystis</taxon>
    </lineage>
</organism>
<proteinExistence type="predicted"/>
<evidence type="ECO:0000313" key="2">
    <source>
        <dbReference type="EMBL" id="AFL74243.1"/>
    </source>
</evidence>